<keyword evidence="1" id="KW-0472">Membrane</keyword>
<dbReference type="AlphaFoldDB" id="A0A2P5CYN3"/>
<dbReference type="InParanoid" id="A0A2P5CYN3"/>
<feature type="transmembrane region" description="Helical" evidence="1">
    <location>
        <begin position="42"/>
        <end position="64"/>
    </location>
</feature>
<keyword evidence="3" id="KW-1185">Reference proteome</keyword>
<reference evidence="3" key="1">
    <citation type="submission" date="2016-06" db="EMBL/GenBank/DDBJ databases">
        <title>Parallel loss of symbiosis genes in relatives of nitrogen-fixing non-legume Parasponia.</title>
        <authorList>
            <person name="Van Velzen R."/>
            <person name="Holmer R."/>
            <person name="Bu F."/>
            <person name="Rutten L."/>
            <person name="Van Zeijl A."/>
            <person name="Liu W."/>
            <person name="Santuari L."/>
            <person name="Cao Q."/>
            <person name="Sharma T."/>
            <person name="Shen D."/>
            <person name="Roswanjaya Y."/>
            <person name="Wardhani T."/>
            <person name="Kalhor M.S."/>
            <person name="Jansen J."/>
            <person name="Van den Hoogen J."/>
            <person name="Gungor B."/>
            <person name="Hartog M."/>
            <person name="Hontelez J."/>
            <person name="Verver J."/>
            <person name="Yang W.-C."/>
            <person name="Schijlen E."/>
            <person name="Repin R."/>
            <person name="Schilthuizen M."/>
            <person name="Schranz E."/>
            <person name="Heidstra R."/>
            <person name="Miyata K."/>
            <person name="Fedorova E."/>
            <person name="Kohlen W."/>
            <person name="Bisseling T."/>
            <person name="Smit S."/>
            <person name="Geurts R."/>
        </authorList>
    </citation>
    <scope>NUCLEOTIDE SEQUENCE [LARGE SCALE GENOMIC DNA]</scope>
    <source>
        <strain evidence="3">cv. RG33-2</strain>
    </source>
</reference>
<evidence type="ECO:0000256" key="1">
    <source>
        <dbReference type="SAM" id="Phobius"/>
    </source>
</evidence>
<dbReference type="EMBL" id="JXTC01000314">
    <property type="protein sequence ID" value="PON66160.1"/>
    <property type="molecule type" value="Genomic_DNA"/>
</dbReference>
<comment type="caution">
    <text evidence="2">The sequence shown here is derived from an EMBL/GenBank/DDBJ whole genome shotgun (WGS) entry which is preliminary data.</text>
</comment>
<feature type="transmembrane region" description="Helical" evidence="1">
    <location>
        <begin position="130"/>
        <end position="149"/>
    </location>
</feature>
<sequence>MRSSSFSFSFPILTFVFVFVFIIFIFIFFLIILILIFIFIVFFFIIIFTFAFLFFTIHIFWVAVLGRWSVWVNLWIVNKQCGEAILELDKSVQPPIVRRLYYDIVGGESAAIPRPHFSATQDIDIDLESLLSLSQYVCIYIYILCMYRYI</sequence>
<name>A0A2P5CYN3_TREOI</name>
<evidence type="ECO:0000313" key="3">
    <source>
        <dbReference type="Proteomes" id="UP000237000"/>
    </source>
</evidence>
<keyword evidence="1" id="KW-1133">Transmembrane helix</keyword>
<accession>A0A2P5CYN3</accession>
<organism evidence="2 3">
    <name type="scientific">Trema orientale</name>
    <name type="common">Charcoal tree</name>
    <name type="synonym">Celtis orientalis</name>
    <dbReference type="NCBI Taxonomy" id="63057"/>
    <lineage>
        <taxon>Eukaryota</taxon>
        <taxon>Viridiplantae</taxon>
        <taxon>Streptophyta</taxon>
        <taxon>Embryophyta</taxon>
        <taxon>Tracheophyta</taxon>
        <taxon>Spermatophyta</taxon>
        <taxon>Magnoliopsida</taxon>
        <taxon>eudicotyledons</taxon>
        <taxon>Gunneridae</taxon>
        <taxon>Pentapetalae</taxon>
        <taxon>rosids</taxon>
        <taxon>fabids</taxon>
        <taxon>Rosales</taxon>
        <taxon>Cannabaceae</taxon>
        <taxon>Trema</taxon>
    </lineage>
</organism>
<dbReference type="Proteomes" id="UP000237000">
    <property type="component" value="Unassembled WGS sequence"/>
</dbReference>
<gene>
    <name evidence="2" type="ORF">TorRG33x02_268530</name>
</gene>
<keyword evidence="1" id="KW-0812">Transmembrane</keyword>
<protein>
    <submittedName>
        <fullName evidence="2">Uncharacterized protein</fullName>
    </submittedName>
</protein>
<proteinExistence type="predicted"/>
<feature type="transmembrane region" description="Helical" evidence="1">
    <location>
        <begin position="12"/>
        <end position="35"/>
    </location>
</feature>
<evidence type="ECO:0000313" key="2">
    <source>
        <dbReference type="EMBL" id="PON66160.1"/>
    </source>
</evidence>
<dbReference type="OrthoDB" id="10430257at2759"/>